<dbReference type="Gene3D" id="3.30.300.20">
    <property type="match status" value="1"/>
</dbReference>
<dbReference type="InterPro" id="IPR018280">
    <property type="entry name" value="Ribosomal_uS3_CS"/>
</dbReference>
<dbReference type="InterPro" id="IPR036419">
    <property type="entry name" value="Ribosomal_S3_C_sf"/>
</dbReference>
<dbReference type="GeneID" id="63653921"/>
<dbReference type="InterPro" id="IPR001351">
    <property type="entry name" value="Ribosomal_uS3_C"/>
</dbReference>
<dbReference type="GO" id="GO:0003723">
    <property type="term" value="F:RNA binding"/>
    <property type="evidence" value="ECO:0007669"/>
    <property type="project" value="InterPro"/>
</dbReference>
<evidence type="ECO:0000256" key="6">
    <source>
        <dbReference type="SAM" id="MobiDB-lite"/>
    </source>
</evidence>
<evidence type="ECO:0000256" key="4">
    <source>
        <dbReference type="RuleBase" id="RU003624"/>
    </source>
</evidence>
<evidence type="ECO:0000256" key="5">
    <source>
        <dbReference type="RuleBase" id="RU003626"/>
    </source>
</evidence>
<dbReference type="PANTHER" id="PTHR11760">
    <property type="entry name" value="30S/40S RIBOSOMAL PROTEIN S3"/>
    <property type="match status" value="1"/>
</dbReference>
<evidence type="ECO:0000313" key="8">
    <source>
        <dbReference type="EMBL" id="QPF96283.1"/>
    </source>
</evidence>
<keyword evidence="5 8" id="KW-0150">Chloroplast</keyword>
<feature type="compositionally biased region" description="Basic residues" evidence="6">
    <location>
        <begin position="171"/>
        <end position="187"/>
    </location>
</feature>
<dbReference type="PROSITE" id="PS00548">
    <property type="entry name" value="RIBOSOMAL_S3"/>
    <property type="match status" value="1"/>
</dbReference>
<evidence type="ECO:0000256" key="1">
    <source>
        <dbReference type="ARBA" id="ARBA00010761"/>
    </source>
</evidence>
<proteinExistence type="inferred from homology"/>
<reference evidence="8" key="1">
    <citation type="submission" date="2020-09" db="EMBL/GenBank/DDBJ databases">
        <authorList>
            <person name="Liu J."/>
            <person name="Wan J."/>
            <person name="Wang D."/>
            <person name="Wen C."/>
            <person name="Wei Y."/>
            <person name="Ouyang Z."/>
        </authorList>
    </citation>
    <scope>NUCLEOTIDE SEQUENCE</scope>
</reference>
<protein>
    <recommendedName>
        <fullName evidence="5">30S ribosomal protein S3, chloroplastic</fullName>
    </recommendedName>
</protein>
<organism evidence="8">
    <name type="scientific">Blidingia minima</name>
    <dbReference type="NCBI Taxonomy" id="63414"/>
    <lineage>
        <taxon>Eukaryota</taxon>
        <taxon>Viridiplantae</taxon>
        <taxon>Chlorophyta</taxon>
        <taxon>core chlorophytes</taxon>
        <taxon>Ulvophyceae</taxon>
        <taxon>OUU clade</taxon>
        <taxon>Ulvales</taxon>
        <taxon>Ulvaceae</taxon>
        <taxon>Blidingia</taxon>
    </lineage>
</organism>
<feature type="compositionally biased region" description="Low complexity" evidence="6">
    <location>
        <begin position="188"/>
        <end position="197"/>
    </location>
</feature>
<feature type="region of interest" description="Disordered" evidence="6">
    <location>
        <begin position="1013"/>
        <end position="1040"/>
    </location>
</feature>
<keyword evidence="3 4" id="KW-0687">Ribonucleoprotein</keyword>
<dbReference type="RefSeq" id="YP_010045018.1">
    <property type="nucleotide sequence ID" value="NC_054284.1"/>
</dbReference>
<dbReference type="AlphaFoldDB" id="A0A7S9H410"/>
<comment type="similarity">
    <text evidence="1 4">Belongs to the universal ribosomal protein uS3 family.</text>
</comment>
<dbReference type="GO" id="GO:0003735">
    <property type="term" value="F:structural constituent of ribosome"/>
    <property type="evidence" value="ECO:0007669"/>
    <property type="project" value="InterPro"/>
</dbReference>
<dbReference type="SUPFAM" id="SSF54814">
    <property type="entry name" value="Prokaryotic type KH domain (KH-domain type II)"/>
    <property type="match status" value="1"/>
</dbReference>
<comment type="subunit">
    <text evidence="5">Part of the 30S ribosomal subunit.</text>
</comment>
<gene>
    <name evidence="8" type="primary">rps3</name>
</gene>
<evidence type="ECO:0000256" key="2">
    <source>
        <dbReference type="ARBA" id="ARBA00022980"/>
    </source>
</evidence>
<evidence type="ECO:0000259" key="7">
    <source>
        <dbReference type="Pfam" id="PF00189"/>
    </source>
</evidence>
<dbReference type="Pfam" id="PF00189">
    <property type="entry name" value="Ribosomal_S3_C"/>
    <property type="match status" value="1"/>
</dbReference>
<feature type="region of interest" description="Disordered" evidence="6">
    <location>
        <begin position="161"/>
        <end position="219"/>
    </location>
</feature>
<sequence length="1112" mass="128449">MGQKIHPLGLRLGITQEHDSKWITRETFTRWRWLMQDKAIRDFLNTNYKEALLEKIIIRRDQTALDKKSLDPINIVRVWIYAENPQALLKFGKSHSLKVISEKLRLVCTNTKLIDSWAKTPEYKILPRIYQIDSSAHKASGIARNLIEKLENRTPFRRALKRTISELQTRERKKRRPSHKKKRRSQSQRRSQPQNQHQPRRFKKKFSQKKRRSKLERFRFRRRKKYKREFFKAQQIELSRLKNLRLVPRSQKKLNASQSNALKKIFHEKFKMARISRSFLKSPDANANANVNLKTQKSKTALETKQKTSTKTSNLGNQNLVQARDVNFTKVKPDVKNTAKPNAKHLTVGGNFQTKITNVKNTLKLSLKGLALKPRKNLVLKTKKKLVKKPKLNQVFKIKGTVSEVKQFLELKKQELKKDSIKPVIKRRLTRLTPIKLEKKLLQNVNKNNTAVRSPKKMAVKPGLKLGLTATTKTPIQTRLKTIVKAPVNLGLKMVENAFDVRTPAIDFETVKTFIKSPEKANLGPKIKTPVTQNLKLNSGLRNSNNLLKPKTMVKPKKVYTKSESFPGSDLSNFKTSLKPIQPIKSVKPYDVNVEVNAAEQPLTNLGMAFKNTSKSLKLKKPFKVVKLVNPTNPIKPMKLITPLDSLKLGSEKKVNSNFVLKPLLHSKLKTSSQNKDSLGIKLNFKAILKLNLSEFQTKNLENLCISKRFLVSQEQEGLLKPFPKAIKINSTVNSLESFQPYETKVLKPATLKKEMFKTNLLKKIKRKALKTKALTQNTSKSFRKVLKLVKTKAIKKKSLKTKAIKKKVLKNKASQMKTNQTKAVKTNIFKKKKLKKGLGFKNLNLKLAKSSRKAFKRKKRQIKKVLNVFKKKRFQNSQTNLKPNKKEPLKLKGSRLRVEPLKTKALKKTLTSKLALAHKEDAQTRMSTLVGTNKREQLKKINFKTKGVKTGMKQEKKFQKQTNNLNSKNFVRTRNQQNKKKLKKNVRVSVKKGRSTAPFTERYLCRFTRKGLRRKRPISREERNNRRQKRQKQAVKKQRQRQLSFLQGVRIQLSGRLNGADIARVEWYKQGRVPLQTLRAQIDYVSKAAKTTHGMLGVKVWTFTGEKGSAF</sequence>
<dbReference type="Gene3D" id="3.30.1140.32">
    <property type="entry name" value="Ribosomal protein S3, C-terminal domain"/>
    <property type="match status" value="1"/>
</dbReference>
<comment type="subcellular location">
    <subcellularLocation>
        <location evidence="5">Plastid</location>
        <location evidence="5">Chloroplast</location>
    </subcellularLocation>
</comment>
<keyword evidence="5 8" id="KW-0934">Plastid</keyword>
<dbReference type="PANTHER" id="PTHR11760:SF19">
    <property type="entry name" value="SMALL RIBOSOMAL SUBUNIT PROTEIN US3C"/>
    <property type="match status" value="1"/>
</dbReference>
<feature type="domain" description="Small ribosomal subunit protein uS3 C-terminal" evidence="7">
    <location>
        <begin position="1034"/>
        <end position="1102"/>
    </location>
</feature>
<geneLocation type="chloroplast" evidence="8"/>
<dbReference type="GO" id="GO:0006412">
    <property type="term" value="P:translation"/>
    <property type="evidence" value="ECO:0007669"/>
    <property type="project" value="InterPro"/>
</dbReference>
<dbReference type="SUPFAM" id="SSF54821">
    <property type="entry name" value="Ribosomal protein S3 C-terminal domain"/>
    <property type="match status" value="1"/>
</dbReference>
<dbReference type="InterPro" id="IPR057258">
    <property type="entry name" value="Ribosomal_uS3"/>
</dbReference>
<dbReference type="GO" id="GO:0009507">
    <property type="term" value="C:chloroplast"/>
    <property type="evidence" value="ECO:0007669"/>
    <property type="project" value="UniProtKB-SubCell"/>
</dbReference>
<feature type="compositionally biased region" description="Basic residues" evidence="6">
    <location>
        <begin position="198"/>
        <end position="219"/>
    </location>
</feature>
<keyword evidence="2 4" id="KW-0689">Ribosomal protein</keyword>
<accession>A0A7S9H410</accession>
<feature type="compositionally biased region" description="Basic residues" evidence="6">
    <location>
        <begin position="1027"/>
        <end position="1040"/>
    </location>
</feature>
<evidence type="ECO:0000256" key="3">
    <source>
        <dbReference type="ARBA" id="ARBA00023274"/>
    </source>
</evidence>
<name>A0A7S9H410_9CHLO</name>
<dbReference type="GO" id="GO:0022627">
    <property type="term" value="C:cytosolic small ribosomal subunit"/>
    <property type="evidence" value="ECO:0007669"/>
    <property type="project" value="TreeGrafter"/>
</dbReference>
<dbReference type="InterPro" id="IPR009019">
    <property type="entry name" value="KH_sf_prok-type"/>
</dbReference>
<dbReference type="EMBL" id="MT948112">
    <property type="protein sequence ID" value="QPF96283.1"/>
    <property type="molecule type" value="Genomic_DNA"/>
</dbReference>
<dbReference type="InterPro" id="IPR015946">
    <property type="entry name" value="KH_dom-like_a/b"/>
</dbReference>